<name>A0A1C7M5X6_GRIFR</name>
<organism evidence="1 2">
    <name type="scientific">Grifola frondosa</name>
    <name type="common">Maitake</name>
    <name type="synonym">Polyporus frondosus</name>
    <dbReference type="NCBI Taxonomy" id="5627"/>
    <lineage>
        <taxon>Eukaryota</taxon>
        <taxon>Fungi</taxon>
        <taxon>Dikarya</taxon>
        <taxon>Basidiomycota</taxon>
        <taxon>Agaricomycotina</taxon>
        <taxon>Agaricomycetes</taxon>
        <taxon>Polyporales</taxon>
        <taxon>Grifolaceae</taxon>
        <taxon>Grifola</taxon>
    </lineage>
</organism>
<gene>
    <name evidence="1" type="ORF">A0H81_07564</name>
</gene>
<dbReference type="OrthoDB" id="3263651at2759"/>
<dbReference type="EMBL" id="LUGG01000009">
    <property type="protein sequence ID" value="OBZ72363.1"/>
    <property type="molecule type" value="Genomic_DNA"/>
</dbReference>
<sequence length="335" mass="38269">MLGFCTSHERSHLTGKTMYRWLELVSRLDFDAKNPHAVLRPVNIQPLSATRFLSYYFEPIGAELSPTSEEILQSGHYALFPTRSNTSHLNVGDVSDVNIVLEEVNYDITFLTHQMPTFKDDCLSDSPTFADVCKYPEWFDMQVRKRDGRCVITGTTAEPLKTTWIVPPTFPVNYRYPAFSEEDDDPEWYNDGLRNQDNFRVVFFRDPRKLCSKEPLAMIPTYISLPENVPEQLGPDLQMLRYHLKWSIIVNGNAGDIMDYYNRQDVSSTLDELLGEDEGEMAGPEDPLWQTEIGQIIMAWLIHTKRQVSIHHSQAVSISPGLAISSARTTLIGDE</sequence>
<reference evidence="1 2" key="1">
    <citation type="submission" date="2016-03" db="EMBL/GenBank/DDBJ databases">
        <title>Whole genome sequencing of Grifola frondosa 9006-11.</title>
        <authorList>
            <person name="Min B."/>
            <person name="Park H."/>
            <person name="Kim J.-G."/>
            <person name="Cho H."/>
            <person name="Oh Y.-L."/>
            <person name="Kong W.-S."/>
            <person name="Choi I.-G."/>
        </authorList>
    </citation>
    <scope>NUCLEOTIDE SEQUENCE [LARGE SCALE GENOMIC DNA]</scope>
    <source>
        <strain evidence="1 2">9006-11</strain>
    </source>
</reference>
<protein>
    <submittedName>
        <fullName evidence="1">Uncharacterized protein</fullName>
    </submittedName>
</protein>
<keyword evidence="2" id="KW-1185">Reference proteome</keyword>
<proteinExistence type="predicted"/>
<dbReference type="Proteomes" id="UP000092993">
    <property type="component" value="Unassembled WGS sequence"/>
</dbReference>
<comment type="caution">
    <text evidence="1">The sequence shown here is derived from an EMBL/GenBank/DDBJ whole genome shotgun (WGS) entry which is preliminary data.</text>
</comment>
<dbReference type="AlphaFoldDB" id="A0A1C7M5X6"/>
<accession>A0A1C7M5X6</accession>
<evidence type="ECO:0000313" key="2">
    <source>
        <dbReference type="Proteomes" id="UP000092993"/>
    </source>
</evidence>
<evidence type="ECO:0000313" key="1">
    <source>
        <dbReference type="EMBL" id="OBZ72363.1"/>
    </source>
</evidence>